<keyword evidence="3" id="KW-1185">Reference proteome</keyword>
<protein>
    <submittedName>
        <fullName evidence="2">Uncharacterized protein</fullName>
    </submittedName>
</protein>
<sequence length="126" mass="13689">MAAHLSCQTGYILMRNETGDTKDGWIDTCSVSPHSTESSATHPSLGRYRDETSSSSLLDSSCKPNHEVGRSFMGIIAKVRRREEDLRDSVMHAIRPAISFKCQGQHLRSSQVAHGNSGGAAKINSS</sequence>
<feature type="non-terminal residue" evidence="2">
    <location>
        <position position="126"/>
    </location>
</feature>
<organism evidence="2 3">
    <name type="scientific">Ataeniobius toweri</name>
    <dbReference type="NCBI Taxonomy" id="208326"/>
    <lineage>
        <taxon>Eukaryota</taxon>
        <taxon>Metazoa</taxon>
        <taxon>Chordata</taxon>
        <taxon>Craniata</taxon>
        <taxon>Vertebrata</taxon>
        <taxon>Euteleostomi</taxon>
        <taxon>Actinopterygii</taxon>
        <taxon>Neopterygii</taxon>
        <taxon>Teleostei</taxon>
        <taxon>Neoteleostei</taxon>
        <taxon>Acanthomorphata</taxon>
        <taxon>Ovalentaria</taxon>
        <taxon>Atherinomorphae</taxon>
        <taxon>Cyprinodontiformes</taxon>
        <taxon>Goodeidae</taxon>
        <taxon>Ataeniobius</taxon>
    </lineage>
</organism>
<reference evidence="2 3" key="1">
    <citation type="submission" date="2021-07" db="EMBL/GenBank/DDBJ databases">
        <authorList>
            <person name="Palmer J.M."/>
        </authorList>
    </citation>
    <scope>NUCLEOTIDE SEQUENCE [LARGE SCALE GENOMIC DNA]</scope>
    <source>
        <strain evidence="2 3">AT_MEX2019</strain>
        <tissue evidence="2">Muscle</tissue>
    </source>
</reference>
<dbReference type="Proteomes" id="UP001345963">
    <property type="component" value="Unassembled WGS sequence"/>
</dbReference>
<evidence type="ECO:0000313" key="2">
    <source>
        <dbReference type="EMBL" id="MED6259104.1"/>
    </source>
</evidence>
<proteinExistence type="predicted"/>
<comment type="caution">
    <text evidence="2">The sequence shown here is derived from an EMBL/GenBank/DDBJ whole genome shotgun (WGS) entry which is preliminary data.</text>
</comment>
<gene>
    <name evidence="2" type="ORF">ATANTOWER_017025</name>
</gene>
<dbReference type="EMBL" id="JAHUTI010082197">
    <property type="protein sequence ID" value="MED6259104.1"/>
    <property type="molecule type" value="Genomic_DNA"/>
</dbReference>
<name>A0ABU7CBY9_9TELE</name>
<evidence type="ECO:0000256" key="1">
    <source>
        <dbReference type="SAM" id="MobiDB-lite"/>
    </source>
</evidence>
<feature type="compositionally biased region" description="Polar residues" evidence="1">
    <location>
        <begin position="31"/>
        <end position="42"/>
    </location>
</feature>
<feature type="region of interest" description="Disordered" evidence="1">
    <location>
        <begin position="31"/>
        <end position="62"/>
    </location>
</feature>
<accession>A0ABU7CBY9</accession>
<evidence type="ECO:0000313" key="3">
    <source>
        <dbReference type="Proteomes" id="UP001345963"/>
    </source>
</evidence>